<dbReference type="PANTHER" id="PTHR22847:SF637">
    <property type="entry name" value="WD REPEAT DOMAIN 5B"/>
    <property type="match status" value="1"/>
</dbReference>
<organism evidence="5 6">
    <name type="scientific">Paramecium pentaurelia</name>
    <dbReference type="NCBI Taxonomy" id="43138"/>
    <lineage>
        <taxon>Eukaryota</taxon>
        <taxon>Sar</taxon>
        <taxon>Alveolata</taxon>
        <taxon>Ciliophora</taxon>
        <taxon>Intramacronucleata</taxon>
        <taxon>Oligohymenophorea</taxon>
        <taxon>Peniculida</taxon>
        <taxon>Parameciidae</taxon>
        <taxon>Paramecium</taxon>
    </lineage>
</organism>
<keyword evidence="2" id="KW-0677">Repeat</keyword>
<keyword evidence="4" id="KW-0472">Membrane</keyword>
<dbReference type="InterPro" id="IPR001680">
    <property type="entry name" value="WD40_rpt"/>
</dbReference>
<evidence type="ECO:0000313" key="5">
    <source>
        <dbReference type="EMBL" id="CAD8180197.1"/>
    </source>
</evidence>
<accession>A0A8S1VU34</accession>
<protein>
    <submittedName>
        <fullName evidence="5">Uncharacterized protein</fullName>
    </submittedName>
</protein>
<keyword evidence="4" id="KW-1133">Transmembrane helix</keyword>
<feature type="repeat" description="WD" evidence="3">
    <location>
        <begin position="245"/>
        <end position="286"/>
    </location>
</feature>
<dbReference type="GO" id="GO:1990234">
    <property type="term" value="C:transferase complex"/>
    <property type="evidence" value="ECO:0007669"/>
    <property type="project" value="UniProtKB-ARBA"/>
</dbReference>
<dbReference type="Pfam" id="PF00400">
    <property type="entry name" value="WD40"/>
    <property type="match status" value="4"/>
</dbReference>
<reference evidence="5" key="1">
    <citation type="submission" date="2021-01" db="EMBL/GenBank/DDBJ databases">
        <authorList>
            <consortium name="Genoscope - CEA"/>
            <person name="William W."/>
        </authorList>
    </citation>
    <scope>NUCLEOTIDE SEQUENCE</scope>
</reference>
<keyword evidence="1 3" id="KW-0853">WD repeat</keyword>
<keyword evidence="6" id="KW-1185">Reference proteome</keyword>
<dbReference type="Proteomes" id="UP000689195">
    <property type="component" value="Unassembled WGS sequence"/>
</dbReference>
<name>A0A8S1VU34_9CILI</name>
<feature type="transmembrane region" description="Helical" evidence="4">
    <location>
        <begin position="218"/>
        <end position="236"/>
    </location>
</feature>
<evidence type="ECO:0000256" key="2">
    <source>
        <dbReference type="ARBA" id="ARBA00022737"/>
    </source>
</evidence>
<dbReference type="PANTHER" id="PTHR22847">
    <property type="entry name" value="WD40 REPEAT PROTEIN"/>
    <property type="match status" value="1"/>
</dbReference>
<dbReference type="EMBL" id="CAJJDO010000073">
    <property type="protein sequence ID" value="CAD8180197.1"/>
    <property type="molecule type" value="Genomic_DNA"/>
</dbReference>
<proteinExistence type="predicted"/>
<feature type="repeat" description="WD" evidence="3">
    <location>
        <begin position="287"/>
        <end position="328"/>
    </location>
</feature>
<keyword evidence="4" id="KW-0812">Transmembrane</keyword>
<gene>
    <name evidence="5" type="ORF">PPENT_87.1.T0730206</name>
</gene>
<dbReference type="PROSITE" id="PS50294">
    <property type="entry name" value="WD_REPEATS_REGION"/>
    <property type="match status" value="3"/>
</dbReference>
<dbReference type="PROSITE" id="PS50082">
    <property type="entry name" value="WD_REPEATS_2"/>
    <property type="match status" value="3"/>
</dbReference>
<evidence type="ECO:0000313" key="6">
    <source>
        <dbReference type="Proteomes" id="UP000689195"/>
    </source>
</evidence>
<dbReference type="AlphaFoldDB" id="A0A8S1VU34"/>
<evidence type="ECO:0000256" key="4">
    <source>
        <dbReference type="SAM" id="Phobius"/>
    </source>
</evidence>
<evidence type="ECO:0000256" key="1">
    <source>
        <dbReference type="ARBA" id="ARBA00022574"/>
    </source>
</evidence>
<feature type="repeat" description="WD" evidence="3">
    <location>
        <begin position="122"/>
        <end position="163"/>
    </location>
</feature>
<dbReference type="SMART" id="SM00320">
    <property type="entry name" value="WD40"/>
    <property type="match status" value="4"/>
</dbReference>
<comment type="caution">
    <text evidence="5">The sequence shown here is derived from an EMBL/GenBank/DDBJ whole genome shotgun (WGS) entry which is preliminary data.</text>
</comment>
<sequence length="384" mass="44576">MIVVRIIIPNKEPNNQIRTNLKISEDPCIFIISSSTHKFRWQIYLIWLKLTQFVSGNECRSEGKFIKILKLKLHYQFGANFVGSNLSGSQFENLDISGINLNGAQLFNCTLNKMKIHELHQIDAHRSIVNSVSFSSDEITLQSGSADLFIRLWDIKRGQQKAKLDDHSSEVNSVCFSPDVLHQHLLANRCQNNTIQNYNRQIQPCLSINLLFYRWQNIGIWLLLSFFNILFINGMLKKRQQQAKLDGHTREIISVCFSPDGNTLASCSFDNSIRQWDVKSGQQQAKLDGHTRNFRSVNFSPDRNTLNSGSKDQSIRLWKVKTGQEINSSDSYYKDLLKQFKIPLQQNSPISEDNINFLYFQFPIRSLHSLYLHRHYSKLKERLF</sequence>
<evidence type="ECO:0000256" key="3">
    <source>
        <dbReference type="PROSITE-ProRule" id="PRU00221"/>
    </source>
</evidence>